<evidence type="ECO:0000256" key="8">
    <source>
        <dbReference type="ARBA" id="ARBA00023163"/>
    </source>
</evidence>
<feature type="domain" description="Zn(2)-C6 fungal-type" evidence="10">
    <location>
        <begin position="24"/>
        <end position="54"/>
    </location>
</feature>
<dbReference type="PANTHER" id="PTHR47655">
    <property type="entry name" value="QUINIC ACID UTILIZATION ACTIVATOR"/>
    <property type="match status" value="1"/>
</dbReference>
<dbReference type="CDD" id="cd00067">
    <property type="entry name" value="GAL4"/>
    <property type="match status" value="1"/>
</dbReference>
<keyword evidence="8" id="KW-0804">Transcription</keyword>
<dbReference type="EMBL" id="MU007033">
    <property type="protein sequence ID" value="KAF2431284.1"/>
    <property type="molecule type" value="Genomic_DNA"/>
</dbReference>
<evidence type="ECO:0000313" key="12">
    <source>
        <dbReference type="Proteomes" id="UP000800235"/>
    </source>
</evidence>
<dbReference type="OrthoDB" id="3364175at2759"/>
<dbReference type="PANTHER" id="PTHR47655:SF2">
    <property type="entry name" value="QUINIC ACID UTILIZATION ACTIVATOR"/>
    <property type="match status" value="1"/>
</dbReference>
<name>A0A9P4TYC1_9PEZI</name>
<comment type="caution">
    <text evidence="11">The sequence shown here is derived from an EMBL/GenBank/DDBJ whole genome shotgun (WGS) entry which is preliminary data.</text>
</comment>
<gene>
    <name evidence="11" type="ORF">EJ08DRAFT_649087</name>
</gene>
<evidence type="ECO:0000313" key="11">
    <source>
        <dbReference type="EMBL" id="KAF2431284.1"/>
    </source>
</evidence>
<dbReference type="PROSITE" id="PS50048">
    <property type="entry name" value="ZN2_CY6_FUNGAL_2"/>
    <property type="match status" value="1"/>
</dbReference>
<dbReference type="InterPro" id="IPR052783">
    <property type="entry name" value="Metabolic/Drug-Res_Regulator"/>
</dbReference>
<dbReference type="GO" id="GO:0008270">
    <property type="term" value="F:zinc ion binding"/>
    <property type="evidence" value="ECO:0007669"/>
    <property type="project" value="InterPro"/>
</dbReference>
<dbReference type="InterPro" id="IPR036864">
    <property type="entry name" value="Zn2-C6_fun-type_DNA-bd_sf"/>
</dbReference>
<dbReference type="SUPFAM" id="SSF57701">
    <property type="entry name" value="Zn2/Cys6 DNA-binding domain"/>
    <property type="match status" value="1"/>
</dbReference>
<dbReference type="CDD" id="cd12148">
    <property type="entry name" value="fungal_TF_MHR"/>
    <property type="match status" value="1"/>
</dbReference>
<dbReference type="SMART" id="SM00906">
    <property type="entry name" value="Fungal_trans"/>
    <property type="match status" value="1"/>
</dbReference>
<comment type="subcellular location">
    <subcellularLocation>
        <location evidence="1">Nucleus</location>
    </subcellularLocation>
</comment>
<dbReference type="Pfam" id="PF00172">
    <property type="entry name" value="Zn_clus"/>
    <property type="match status" value="1"/>
</dbReference>
<keyword evidence="7" id="KW-0010">Activator</keyword>
<dbReference type="SMART" id="SM00066">
    <property type="entry name" value="GAL4"/>
    <property type="match status" value="1"/>
</dbReference>
<organism evidence="11 12">
    <name type="scientific">Tothia fuscella</name>
    <dbReference type="NCBI Taxonomy" id="1048955"/>
    <lineage>
        <taxon>Eukaryota</taxon>
        <taxon>Fungi</taxon>
        <taxon>Dikarya</taxon>
        <taxon>Ascomycota</taxon>
        <taxon>Pezizomycotina</taxon>
        <taxon>Dothideomycetes</taxon>
        <taxon>Pleosporomycetidae</taxon>
        <taxon>Venturiales</taxon>
        <taxon>Cylindrosympodiaceae</taxon>
        <taxon>Tothia</taxon>
    </lineage>
</organism>
<reference evidence="11" key="1">
    <citation type="journal article" date="2020" name="Stud. Mycol.">
        <title>101 Dothideomycetes genomes: a test case for predicting lifestyles and emergence of pathogens.</title>
        <authorList>
            <person name="Haridas S."/>
            <person name="Albert R."/>
            <person name="Binder M."/>
            <person name="Bloem J."/>
            <person name="Labutti K."/>
            <person name="Salamov A."/>
            <person name="Andreopoulos B."/>
            <person name="Baker S."/>
            <person name="Barry K."/>
            <person name="Bills G."/>
            <person name="Bluhm B."/>
            <person name="Cannon C."/>
            <person name="Castanera R."/>
            <person name="Culley D."/>
            <person name="Daum C."/>
            <person name="Ezra D."/>
            <person name="Gonzalez J."/>
            <person name="Henrissat B."/>
            <person name="Kuo A."/>
            <person name="Liang C."/>
            <person name="Lipzen A."/>
            <person name="Lutzoni F."/>
            <person name="Magnuson J."/>
            <person name="Mondo S."/>
            <person name="Nolan M."/>
            <person name="Ohm R."/>
            <person name="Pangilinan J."/>
            <person name="Park H.-J."/>
            <person name="Ramirez L."/>
            <person name="Alfaro M."/>
            <person name="Sun H."/>
            <person name="Tritt A."/>
            <person name="Yoshinaga Y."/>
            <person name="Zwiers L.-H."/>
            <person name="Turgeon B."/>
            <person name="Goodwin S."/>
            <person name="Spatafora J."/>
            <person name="Crous P."/>
            <person name="Grigoriev I."/>
        </authorList>
    </citation>
    <scope>NUCLEOTIDE SEQUENCE</scope>
    <source>
        <strain evidence="11">CBS 130266</strain>
    </source>
</reference>
<dbReference type="GO" id="GO:0006351">
    <property type="term" value="P:DNA-templated transcription"/>
    <property type="evidence" value="ECO:0007669"/>
    <property type="project" value="InterPro"/>
</dbReference>
<keyword evidence="4" id="KW-0672">Quinate metabolism</keyword>
<keyword evidence="6" id="KW-0238">DNA-binding</keyword>
<keyword evidence="3" id="KW-0862">Zinc</keyword>
<evidence type="ECO:0000256" key="3">
    <source>
        <dbReference type="ARBA" id="ARBA00022833"/>
    </source>
</evidence>
<dbReference type="Proteomes" id="UP000800235">
    <property type="component" value="Unassembled WGS sequence"/>
</dbReference>
<accession>A0A9P4TYC1</accession>
<evidence type="ECO:0000256" key="5">
    <source>
        <dbReference type="ARBA" id="ARBA00023015"/>
    </source>
</evidence>
<dbReference type="AlphaFoldDB" id="A0A9P4TYC1"/>
<dbReference type="Pfam" id="PF04082">
    <property type="entry name" value="Fungal_trans"/>
    <property type="match status" value="1"/>
</dbReference>
<dbReference type="InterPro" id="IPR001138">
    <property type="entry name" value="Zn2Cys6_DnaBD"/>
</dbReference>
<proteinExistence type="predicted"/>
<evidence type="ECO:0000256" key="2">
    <source>
        <dbReference type="ARBA" id="ARBA00022723"/>
    </source>
</evidence>
<dbReference type="PROSITE" id="PS00463">
    <property type="entry name" value="ZN2_CY6_FUNGAL_1"/>
    <property type="match status" value="1"/>
</dbReference>
<dbReference type="InterPro" id="IPR007219">
    <property type="entry name" value="XnlR_reg_dom"/>
</dbReference>
<protein>
    <recommendedName>
        <fullName evidence="10">Zn(2)-C6 fungal-type domain-containing protein</fullName>
    </recommendedName>
</protein>
<evidence type="ECO:0000256" key="9">
    <source>
        <dbReference type="ARBA" id="ARBA00023242"/>
    </source>
</evidence>
<keyword evidence="12" id="KW-1185">Reference proteome</keyword>
<evidence type="ECO:0000256" key="1">
    <source>
        <dbReference type="ARBA" id="ARBA00004123"/>
    </source>
</evidence>
<dbReference type="FunFam" id="4.10.240.10:FF:000005">
    <property type="entry name" value="Quinic acid utilization activator"/>
    <property type="match status" value="1"/>
</dbReference>
<dbReference type="GO" id="GO:0003677">
    <property type="term" value="F:DNA binding"/>
    <property type="evidence" value="ECO:0007669"/>
    <property type="project" value="UniProtKB-KW"/>
</dbReference>
<evidence type="ECO:0000256" key="7">
    <source>
        <dbReference type="ARBA" id="ARBA00023159"/>
    </source>
</evidence>
<evidence type="ECO:0000256" key="6">
    <source>
        <dbReference type="ARBA" id="ARBA00023125"/>
    </source>
</evidence>
<keyword evidence="2" id="KW-0479">Metal-binding</keyword>
<keyword evidence="5" id="KW-0805">Transcription regulation</keyword>
<dbReference type="GO" id="GO:0000981">
    <property type="term" value="F:DNA-binding transcription factor activity, RNA polymerase II-specific"/>
    <property type="evidence" value="ECO:0007669"/>
    <property type="project" value="InterPro"/>
</dbReference>
<dbReference type="GO" id="GO:0045944">
    <property type="term" value="P:positive regulation of transcription by RNA polymerase II"/>
    <property type="evidence" value="ECO:0007669"/>
    <property type="project" value="TreeGrafter"/>
</dbReference>
<dbReference type="Gene3D" id="4.10.240.10">
    <property type="entry name" value="Zn(2)-C6 fungal-type DNA-binding domain"/>
    <property type="match status" value="1"/>
</dbReference>
<dbReference type="GO" id="GO:0005634">
    <property type="term" value="C:nucleus"/>
    <property type="evidence" value="ECO:0007669"/>
    <property type="project" value="UniProtKB-SubCell"/>
</dbReference>
<evidence type="ECO:0000256" key="4">
    <source>
        <dbReference type="ARBA" id="ARBA00022911"/>
    </source>
</evidence>
<evidence type="ECO:0000259" key="10">
    <source>
        <dbReference type="PROSITE" id="PS50048"/>
    </source>
</evidence>
<sequence>MGDVKRKGHTNTGGDKKRQRVSRACDQCRAAREKCDGIQPMCFTCVSSNRSCSYTANPKRRGIQPGYIRTLELALATLLINIPSCEEHLKITLQDEQGQALLSGTDSEASTKLYRKWRRNPVCKAIDGLLSGAGTEGALADIFPIEEDEDEEGDPLALRVASETPIPTPDSNTAHFKEFDSSAFSGAENFGDSIAPEYHAASSDVQPSQSRNKRATRLPSDVWYLLDIYFAYTHSWLPIVEKEYVLRLSYSYPTNGLEISSQCTDAGEHAQLWAILALASSQEATSRSGNQTESSYTSLELYRIAKQLLPDERGSLELGHISALLLLSLINSGSQELASAWMLIGRATRGALLLDYHISRSAQVPESRPSANRSKPVFLACFVLDTLLSSHLGKPPYLKPEHIQASRLLEEEGLDEWQPWIGCEGFQNFAGGDTPAPSRTRSPMLSISIFNQLVRLCCVLNGVNREEKLPSAESEKNLLIWFANLPPSLRGRAMQEEDVTPQKLNLVLTYRFARVLCNRSPLNPEALREARATIEQYGKTIGYAGMVPLFGFYIQLFRECAAGSLKAWFLNVESDIIKGRNRMPDAPVQKSMHGAMPVLSHSLQVISGPQAFVASPSIAKAPQTIAMIPDIDFRAYPLSGDGMPQMSSTSTFPEVGALECYNTNGSMDLDALFDDLASLEGAERVDAQPQFMQNLGFAPNANLSDYLNTDYGDQLLNVYVEPGVDRPLAFNVS</sequence>
<keyword evidence="9" id="KW-0539">Nucleus</keyword>